<dbReference type="PATRIC" id="fig|68892.8.peg.1529"/>
<accession>A0A139RCW7</accession>
<reference evidence="2 3" key="1">
    <citation type="submission" date="2016-01" db="EMBL/GenBank/DDBJ databases">
        <title>Highly variable Streptococcus oralis are common among viridans streptococci isolated from primates.</title>
        <authorList>
            <person name="Denapaite D."/>
            <person name="Rieger M."/>
            <person name="Koendgen S."/>
            <person name="Brueckner R."/>
            <person name="Ochigava I."/>
            <person name="Kappeler P."/>
            <person name="Maetz-Rensing K."/>
            <person name="Leendertz F."/>
            <person name="Hakenbeck R."/>
        </authorList>
    </citation>
    <scope>NUCLEOTIDE SEQUENCE [LARGE SCALE GENOMIC DNA]</scope>
    <source>
        <strain evidence="2 3">DD18</strain>
    </source>
</reference>
<comment type="caution">
    <text evidence="2">The sequence shown here is derived from an EMBL/GenBank/DDBJ whole genome shotgun (WGS) entry which is preliminary data.</text>
</comment>
<dbReference type="EMBL" id="LQZF01000144">
    <property type="protein sequence ID" value="KXU12600.1"/>
    <property type="molecule type" value="Genomic_DNA"/>
</dbReference>
<sequence length="474" mass="55142">MNFKSLEIISGYETKKFEFGKKTEIYSNVNSVGKSTLLRLLFYSMGYSIPSTKKIRFSKLQTKLIIETDQLIILWRNNNNIKIEMGGETESLELPRDLYYILGKIFKTSNINVLESLLGCIYLDQDKGWTLLNRGTVIGGIKFKVETLIEGISEKDISHLRVEANKIAVELNKLSELQKIILFQSENFDLMDKSNFQTNKVSDLENRLLITRNNRNELLRKQSILKNILTKNEDYLKYVESLGLSVRCPDGSIVELTRDNISGFKETQTVIELRVFHLGQEIEKLQKKELELEQEINNSQYLVKVENPIELFEQRLQLITAPEEIIDSEIKRLKEYKKEIDDRIKFSLRDDTNQHIFDNILKFARKLNVVEYLNSDKNFVFTSDLKSLSGSVLHKIVFCYKMAYIIEIQKYIGLTLPIVLDSPSGREVDQKNIEDMFDILNDEFSDNQIIIASIFKYSSFDVDTLIELQRNLLE</sequence>
<dbReference type="AlphaFoldDB" id="A0A139RCW7"/>
<evidence type="ECO:0000313" key="2">
    <source>
        <dbReference type="EMBL" id="KXU12600.1"/>
    </source>
</evidence>
<dbReference type="RefSeq" id="WP_061863652.1">
    <property type="nucleotide sequence ID" value="NZ_KQ970822.1"/>
</dbReference>
<feature type="coiled-coil region" evidence="1">
    <location>
        <begin position="275"/>
        <end position="302"/>
    </location>
</feature>
<dbReference type="Proteomes" id="UP000072578">
    <property type="component" value="Unassembled WGS sequence"/>
</dbReference>
<gene>
    <name evidence="2" type="ORF">SINDD18_01389</name>
</gene>
<organism evidence="2 3">
    <name type="scientific">Streptococcus infantis</name>
    <dbReference type="NCBI Taxonomy" id="68892"/>
    <lineage>
        <taxon>Bacteria</taxon>
        <taxon>Bacillati</taxon>
        <taxon>Bacillota</taxon>
        <taxon>Bacilli</taxon>
        <taxon>Lactobacillales</taxon>
        <taxon>Streptococcaceae</taxon>
        <taxon>Streptococcus</taxon>
    </lineage>
</organism>
<name>A0A139RCW7_9STRE</name>
<keyword evidence="1" id="KW-0175">Coiled coil</keyword>
<evidence type="ECO:0000313" key="3">
    <source>
        <dbReference type="Proteomes" id="UP000072578"/>
    </source>
</evidence>
<protein>
    <submittedName>
        <fullName evidence="2">Uncharacterized protein</fullName>
    </submittedName>
</protein>
<proteinExistence type="predicted"/>
<evidence type="ECO:0000256" key="1">
    <source>
        <dbReference type="SAM" id="Coils"/>
    </source>
</evidence>